<evidence type="ECO:0000256" key="18">
    <source>
        <dbReference type="ARBA" id="ARBA00082369"/>
    </source>
</evidence>
<evidence type="ECO:0000313" key="22">
    <source>
        <dbReference type="Proteomes" id="UP000789831"/>
    </source>
</evidence>
<dbReference type="GO" id="GO:0061630">
    <property type="term" value="F:ubiquitin protein ligase activity"/>
    <property type="evidence" value="ECO:0007669"/>
    <property type="project" value="UniProtKB-EC"/>
</dbReference>
<comment type="catalytic activity">
    <reaction evidence="1">
        <text>S-ubiquitinyl-[E2 ubiquitin-conjugating enzyme]-L-cysteine + [acceptor protein]-L-lysine = [E2 ubiquitin-conjugating enzyme]-L-cysteine + N(6)-ubiquitinyl-[acceptor protein]-L-lysine.</text>
        <dbReference type="EC" id="2.3.2.27"/>
    </reaction>
</comment>
<dbReference type="InterPro" id="IPR017907">
    <property type="entry name" value="Znf_RING_CS"/>
</dbReference>
<dbReference type="InterPro" id="IPR013083">
    <property type="entry name" value="Znf_RING/FYVE/PHD"/>
</dbReference>
<keyword evidence="10 19" id="KW-0863">Zinc-finger</keyword>
<evidence type="ECO:0000256" key="2">
    <source>
        <dbReference type="ARBA" id="ARBA00004123"/>
    </source>
</evidence>
<evidence type="ECO:0000256" key="10">
    <source>
        <dbReference type="ARBA" id="ARBA00022771"/>
    </source>
</evidence>
<gene>
    <name evidence="21" type="ORF">AGERDE_LOCUS10981</name>
</gene>
<dbReference type="GO" id="GO:0008270">
    <property type="term" value="F:zinc ion binding"/>
    <property type="evidence" value="ECO:0007669"/>
    <property type="project" value="UniProtKB-KW"/>
</dbReference>
<evidence type="ECO:0000256" key="13">
    <source>
        <dbReference type="ARBA" id="ARBA00023125"/>
    </source>
</evidence>
<dbReference type="GO" id="GO:0006281">
    <property type="term" value="P:DNA repair"/>
    <property type="evidence" value="ECO:0007669"/>
    <property type="project" value="UniProtKB-KW"/>
</dbReference>
<evidence type="ECO:0000256" key="16">
    <source>
        <dbReference type="ARBA" id="ARBA00031783"/>
    </source>
</evidence>
<dbReference type="GO" id="GO:0005634">
    <property type="term" value="C:nucleus"/>
    <property type="evidence" value="ECO:0007669"/>
    <property type="project" value="UniProtKB-SubCell"/>
</dbReference>
<evidence type="ECO:0000256" key="17">
    <source>
        <dbReference type="ARBA" id="ARBA00074353"/>
    </source>
</evidence>
<dbReference type="PANTHER" id="PTHR14134">
    <property type="entry name" value="E3 UBIQUITIN-PROTEIN LIGASE RAD18"/>
    <property type="match status" value="1"/>
</dbReference>
<keyword evidence="22" id="KW-1185">Reference proteome</keyword>
<evidence type="ECO:0000256" key="7">
    <source>
        <dbReference type="ARBA" id="ARBA00022679"/>
    </source>
</evidence>
<keyword evidence="15" id="KW-0539">Nucleus</keyword>
<reference evidence="21" key="1">
    <citation type="submission" date="2021-06" db="EMBL/GenBank/DDBJ databases">
        <authorList>
            <person name="Kallberg Y."/>
            <person name="Tangrot J."/>
            <person name="Rosling A."/>
        </authorList>
    </citation>
    <scope>NUCLEOTIDE SEQUENCE</scope>
    <source>
        <strain evidence="21">MT106</strain>
    </source>
</reference>
<dbReference type="EC" id="2.3.2.27" evidence="5"/>
<dbReference type="Proteomes" id="UP000789831">
    <property type="component" value="Unassembled WGS sequence"/>
</dbReference>
<evidence type="ECO:0000256" key="19">
    <source>
        <dbReference type="PROSITE-ProRule" id="PRU00175"/>
    </source>
</evidence>
<evidence type="ECO:0000256" key="12">
    <source>
        <dbReference type="ARBA" id="ARBA00022833"/>
    </source>
</evidence>
<keyword evidence="11" id="KW-0833">Ubl conjugation pathway</keyword>
<evidence type="ECO:0000256" key="15">
    <source>
        <dbReference type="ARBA" id="ARBA00023242"/>
    </source>
</evidence>
<dbReference type="GO" id="GO:0097505">
    <property type="term" value="C:Rad6-Rad18 complex"/>
    <property type="evidence" value="ECO:0007669"/>
    <property type="project" value="TreeGrafter"/>
</dbReference>
<evidence type="ECO:0000256" key="9">
    <source>
        <dbReference type="ARBA" id="ARBA00022763"/>
    </source>
</evidence>
<keyword evidence="13" id="KW-0238">DNA-binding</keyword>
<keyword evidence="14" id="KW-0234">DNA repair</keyword>
<dbReference type="Gene3D" id="3.30.40.10">
    <property type="entry name" value="Zinc/RING finger domain, C3HC4 (zinc finger)"/>
    <property type="match status" value="1"/>
</dbReference>
<keyword evidence="9" id="KW-0227">DNA damage</keyword>
<dbReference type="GO" id="GO:0006513">
    <property type="term" value="P:protein monoubiquitination"/>
    <property type="evidence" value="ECO:0007669"/>
    <property type="project" value="InterPro"/>
</dbReference>
<dbReference type="GO" id="GO:0003697">
    <property type="term" value="F:single-stranded DNA binding"/>
    <property type="evidence" value="ECO:0007669"/>
    <property type="project" value="InterPro"/>
</dbReference>
<dbReference type="InterPro" id="IPR039577">
    <property type="entry name" value="Rad18"/>
</dbReference>
<keyword evidence="8" id="KW-0479">Metal-binding</keyword>
<dbReference type="PROSITE" id="PS00518">
    <property type="entry name" value="ZF_RING_1"/>
    <property type="match status" value="1"/>
</dbReference>
<dbReference type="GO" id="GO:0006301">
    <property type="term" value="P:DNA damage tolerance"/>
    <property type="evidence" value="ECO:0007669"/>
    <property type="project" value="InterPro"/>
</dbReference>
<comment type="similarity">
    <text evidence="4">Belongs to the RAD18 family.</text>
</comment>
<evidence type="ECO:0000256" key="8">
    <source>
        <dbReference type="ARBA" id="ARBA00022723"/>
    </source>
</evidence>
<keyword evidence="12" id="KW-0862">Zinc</keyword>
<evidence type="ECO:0000256" key="6">
    <source>
        <dbReference type="ARBA" id="ARBA00015551"/>
    </source>
</evidence>
<dbReference type="AlphaFoldDB" id="A0A9N9H1V4"/>
<feature type="domain" description="RING-type" evidence="20">
    <location>
        <begin position="55"/>
        <end position="94"/>
    </location>
</feature>
<proteinExistence type="inferred from homology"/>
<dbReference type="InterPro" id="IPR001841">
    <property type="entry name" value="Znf_RING"/>
</dbReference>
<evidence type="ECO:0000256" key="5">
    <source>
        <dbReference type="ARBA" id="ARBA00012483"/>
    </source>
</evidence>
<keyword evidence="7" id="KW-0808">Transferase</keyword>
<evidence type="ECO:0000313" key="21">
    <source>
        <dbReference type="EMBL" id="CAG8641166.1"/>
    </source>
</evidence>
<accession>A0A9N9H1V4</accession>
<evidence type="ECO:0000256" key="4">
    <source>
        <dbReference type="ARBA" id="ARBA00009506"/>
    </source>
</evidence>
<evidence type="ECO:0000256" key="1">
    <source>
        <dbReference type="ARBA" id="ARBA00000900"/>
    </source>
</evidence>
<dbReference type="SMART" id="SM00184">
    <property type="entry name" value="RING"/>
    <property type="match status" value="1"/>
</dbReference>
<comment type="subcellular location">
    <subcellularLocation>
        <location evidence="2">Nucleus</location>
    </subcellularLocation>
</comment>
<dbReference type="PROSITE" id="PS50089">
    <property type="entry name" value="ZF_RING_2"/>
    <property type="match status" value="1"/>
</dbReference>
<evidence type="ECO:0000256" key="14">
    <source>
        <dbReference type="ARBA" id="ARBA00023204"/>
    </source>
</evidence>
<evidence type="ECO:0000256" key="3">
    <source>
        <dbReference type="ARBA" id="ARBA00004906"/>
    </source>
</evidence>
<sequence>MSTATSTKKNKNINDSTSSTITLPNNINNDFLNTITDPTDFTKTNLRNLDSLSRCPICKDFYETPVLVDCGHSFCSLCIRRSIVALEAICPICHVEIKESQFRKNDVVEGTVKFWKMMRPLMLKHDQNVPDTS</sequence>
<evidence type="ECO:0000259" key="20">
    <source>
        <dbReference type="PROSITE" id="PS50089"/>
    </source>
</evidence>
<dbReference type="FunFam" id="3.30.40.10:FF:000172">
    <property type="entry name" value="E3 ubiquitin-protein ligase RAD18"/>
    <property type="match status" value="1"/>
</dbReference>
<comment type="pathway">
    <text evidence="3">Protein modification; protein ubiquitination.</text>
</comment>
<dbReference type="SUPFAM" id="SSF57850">
    <property type="entry name" value="RING/U-box"/>
    <property type="match status" value="1"/>
</dbReference>
<dbReference type="PANTHER" id="PTHR14134:SF2">
    <property type="entry name" value="E3 UBIQUITIN-PROTEIN LIGASE RAD18"/>
    <property type="match status" value="1"/>
</dbReference>
<evidence type="ECO:0000256" key="11">
    <source>
        <dbReference type="ARBA" id="ARBA00022786"/>
    </source>
</evidence>
<name>A0A9N9H1V4_9GLOM</name>
<protein>
    <recommendedName>
        <fullName evidence="6">Postreplication repair E3 ubiquitin-protein ligase RAD18</fullName>
        <ecNumber evidence="5">2.3.2.27</ecNumber>
    </recommendedName>
    <alternativeName>
        <fullName evidence="17">Postreplication repair E3 ubiquitin-protein ligase rad18</fullName>
    </alternativeName>
    <alternativeName>
        <fullName evidence="16 18">RING-type E3 ubiquitin transferase RAD18</fullName>
    </alternativeName>
</protein>
<organism evidence="21 22">
    <name type="scientific">Ambispora gerdemannii</name>
    <dbReference type="NCBI Taxonomy" id="144530"/>
    <lineage>
        <taxon>Eukaryota</taxon>
        <taxon>Fungi</taxon>
        <taxon>Fungi incertae sedis</taxon>
        <taxon>Mucoromycota</taxon>
        <taxon>Glomeromycotina</taxon>
        <taxon>Glomeromycetes</taxon>
        <taxon>Archaeosporales</taxon>
        <taxon>Ambisporaceae</taxon>
        <taxon>Ambispora</taxon>
    </lineage>
</organism>
<dbReference type="OrthoDB" id="9049620at2759"/>
<comment type="caution">
    <text evidence="21">The sequence shown here is derived from an EMBL/GenBank/DDBJ whole genome shotgun (WGS) entry which is preliminary data.</text>
</comment>
<dbReference type="EMBL" id="CAJVPL010003966">
    <property type="protein sequence ID" value="CAG8641166.1"/>
    <property type="molecule type" value="Genomic_DNA"/>
</dbReference>
<dbReference type="Pfam" id="PF13923">
    <property type="entry name" value="zf-C3HC4_2"/>
    <property type="match status" value="1"/>
</dbReference>